<name>A0A849IFD2_9HYPH</name>
<evidence type="ECO:0000313" key="3">
    <source>
        <dbReference type="Proteomes" id="UP000564885"/>
    </source>
</evidence>
<dbReference type="InterPro" id="IPR028994">
    <property type="entry name" value="Integrin_alpha_N"/>
</dbReference>
<dbReference type="AlphaFoldDB" id="A0A849IFD2"/>
<accession>A0A849IFD2</accession>
<gene>
    <name evidence="2" type="ORF">HJG44_20985</name>
</gene>
<keyword evidence="1" id="KW-0732">Signal</keyword>
<dbReference type="EMBL" id="JABEPP010000006">
    <property type="protein sequence ID" value="NNM74840.1"/>
    <property type="molecule type" value="Genomic_DNA"/>
</dbReference>
<reference evidence="2 3" key="1">
    <citation type="submission" date="2020-04" db="EMBL/GenBank/DDBJ databases">
        <title>Enterovirga sp. isolate from soil.</title>
        <authorList>
            <person name="Chea S."/>
            <person name="Kim D.-U."/>
        </authorList>
    </citation>
    <scope>NUCLEOTIDE SEQUENCE [LARGE SCALE GENOMIC DNA]</scope>
    <source>
        <strain evidence="2 3">DB1703</strain>
    </source>
</reference>
<sequence>MNCSSIAQRLPRASAALLGLLPIAFGAAAFAEPTVSVVPLPFEVREFRGPSSRVAAIAPSLAPLRAEASLRDKPLVVVWGEGGGAVLTLAGREVRTLDLGGSAADLATTERGRDAIPASRIEAAGPITATLTEPTREYGHEALGASVHAKSVSIAEKRPVQISSGAQAVPTEVTRVAAGPGAVFEDREPRLAKLDRDGPPGIVIVKSYAERGSALAVIGRRDGAWKVVAETPPVGEGQRWLNPAAVADFLGTGRPQIALVRTPHADGILQLWALEGDRLALKAEKAGYANHAFGRAAQDLAAAVDLDGDGRPELALPTLDRRSIALLSVKDGIRELKRIPLPAAAATGVAALGSGADTHILVGLEDGRVADIRP</sequence>
<evidence type="ECO:0000313" key="2">
    <source>
        <dbReference type="EMBL" id="NNM74840.1"/>
    </source>
</evidence>
<keyword evidence="3" id="KW-1185">Reference proteome</keyword>
<dbReference type="RefSeq" id="WP_171220283.1">
    <property type="nucleotide sequence ID" value="NZ_JABEPP010000006.1"/>
</dbReference>
<protein>
    <recommendedName>
        <fullName evidence="4">VCBS repeat-containing protein</fullName>
    </recommendedName>
</protein>
<dbReference type="Proteomes" id="UP000564885">
    <property type="component" value="Unassembled WGS sequence"/>
</dbReference>
<feature type="chain" id="PRO_5032491706" description="VCBS repeat-containing protein" evidence="1">
    <location>
        <begin position="32"/>
        <end position="374"/>
    </location>
</feature>
<organism evidence="2 3">
    <name type="scientific">Enterovirga aerilata</name>
    <dbReference type="NCBI Taxonomy" id="2730920"/>
    <lineage>
        <taxon>Bacteria</taxon>
        <taxon>Pseudomonadati</taxon>
        <taxon>Pseudomonadota</taxon>
        <taxon>Alphaproteobacteria</taxon>
        <taxon>Hyphomicrobiales</taxon>
        <taxon>Methylobacteriaceae</taxon>
        <taxon>Enterovirga</taxon>
    </lineage>
</organism>
<proteinExistence type="predicted"/>
<feature type="signal peptide" evidence="1">
    <location>
        <begin position="1"/>
        <end position="31"/>
    </location>
</feature>
<dbReference type="SUPFAM" id="SSF69318">
    <property type="entry name" value="Integrin alpha N-terminal domain"/>
    <property type="match status" value="1"/>
</dbReference>
<comment type="caution">
    <text evidence="2">The sequence shown here is derived from an EMBL/GenBank/DDBJ whole genome shotgun (WGS) entry which is preliminary data.</text>
</comment>
<evidence type="ECO:0000256" key="1">
    <source>
        <dbReference type="SAM" id="SignalP"/>
    </source>
</evidence>
<evidence type="ECO:0008006" key="4">
    <source>
        <dbReference type="Google" id="ProtNLM"/>
    </source>
</evidence>